<dbReference type="RefSeq" id="WP_108906444.1">
    <property type="nucleotide sequence ID" value="NZ_CP029188.1"/>
</dbReference>
<gene>
    <name evidence="4" type="ORF">DDW44_12330</name>
</gene>
<dbReference type="Pfam" id="PF12697">
    <property type="entry name" value="Abhydrolase_6"/>
    <property type="match status" value="1"/>
</dbReference>
<dbReference type="InterPro" id="IPR029058">
    <property type="entry name" value="AB_hydrolase_fold"/>
</dbReference>
<evidence type="ECO:0000313" key="4">
    <source>
        <dbReference type="EMBL" id="AWI29493.1"/>
    </source>
</evidence>
<dbReference type="SUPFAM" id="SSF53474">
    <property type="entry name" value="alpha/beta-Hydrolases"/>
    <property type="match status" value="1"/>
</dbReference>
<organism evidence="4 5">
    <name type="scientific">Streptomyces tirandamycinicus</name>
    <dbReference type="NCBI Taxonomy" id="2174846"/>
    <lineage>
        <taxon>Bacteria</taxon>
        <taxon>Bacillati</taxon>
        <taxon>Actinomycetota</taxon>
        <taxon>Actinomycetes</taxon>
        <taxon>Kitasatosporales</taxon>
        <taxon>Streptomycetaceae</taxon>
        <taxon>Streptomyces</taxon>
    </lineage>
</organism>
<dbReference type="Gene3D" id="3.40.50.1820">
    <property type="entry name" value="alpha/beta hydrolase"/>
    <property type="match status" value="1"/>
</dbReference>
<dbReference type="GO" id="GO:0016020">
    <property type="term" value="C:membrane"/>
    <property type="evidence" value="ECO:0007669"/>
    <property type="project" value="TreeGrafter"/>
</dbReference>
<keyword evidence="5" id="KW-1185">Reference proteome</keyword>
<keyword evidence="1 4" id="KW-0378">Hydrolase</keyword>
<dbReference type="AlphaFoldDB" id="A0A2S1SSX7"/>
<dbReference type="InterPro" id="IPR050266">
    <property type="entry name" value="AB_hydrolase_sf"/>
</dbReference>
<dbReference type="GO" id="GO:0016787">
    <property type="term" value="F:hydrolase activity"/>
    <property type="evidence" value="ECO:0007669"/>
    <property type="project" value="UniProtKB-KW"/>
</dbReference>
<feature type="compositionally biased region" description="Basic and acidic residues" evidence="2">
    <location>
        <begin position="357"/>
        <end position="378"/>
    </location>
</feature>
<dbReference type="OrthoDB" id="5422338at2"/>
<dbReference type="EMBL" id="CP029188">
    <property type="protein sequence ID" value="AWI29493.1"/>
    <property type="molecule type" value="Genomic_DNA"/>
</dbReference>
<name>A0A2S1SSX7_9ACTN</name>
<proteinExistence type="predicted"/>
<evidence type="ECO:0000313" key="5">
    <source>
        <dbReference type="Proteomes" id="UP000244900"/>
    </source>
</evidence>
<protein>
    <submittedName>
        <fullName evidence="4">Alpha/beta hydrolase</fullName>
    </submittedName>
</protein>
<feature type="domain" description="AB hydrolase-1" evidence="3">
    <location>
        <begin position="44"/>
        <end position="303"/>
    </location>
</feature>
<dbReference type="KEGG" id="stir:DDW44_12330"/>
<evidence type="ECO:0000259" key="3">
    <source>
        <dbReference type="Pfam" id="PF12697"/>
    </source>
</evidence>
<evidence type="ECO:0000256" key="1">
    <source>
        <dbReference type="ARBA" id="ARBA00022801"/>
    </source>
</evidence>
<accession>A0A2S1SSX7</accession>
<dbReference type="Proteomes" id="UP000244900">
    <property type="component" value="Chromosome"/>
</dbReference>
<dbReference type="PANTHER" id="PTHR43798:SF31">
    <property type="entry name" value="AB HYDROLASE SUPERFAMILY PROTEIN YCLE"/>
    <property type="match status" value="1"/>
</dbReference>
<evidence type="ECO:0000256" key="2">
    <source>
        <dbReference type="SAM" id="MobiDB-lite"/>
    </source>
</evidence>
<feature type="region of interest" description="Disordered" evidence="2">
    <location>
        <begin position="317"/>
        <end position="391"/>
    </location>
</feature>
<reference evidence="4 5" key="1">
    <citation type="submission" date="2018-05" db="EMBL/GenBank/DDBJ databases">
        <title>Complete genome sequence of sponge-derived Streptomyces sp. HNM0039.</title>
        <authorList>
            <person name="Huang X."/>
            <person name="Zhou S."/>
        </authorList>
    </citation>
    <scope>NUCLEOTIDE SEQUENCE [LARGE SCALE GENOMIC DNA]</scope>
    <source>
        <strain evidence="4 5">HNM0039</strain>
    </source>
</reference>
<dbReference type="InterPro" id="IPR000073">
    <property type="entry name" value="AB_hydrolase_1"/>
</dbReference>
<sequence length="391" mass="40385">MSRLMQRFATAPAPPVAARELTAVSADGSRLHVEVHGPDGAPAVVLAHGWTCSTRFWAAQIRELAADHRVIAYDQRGHGRTPAVGEAGAGAGAVAGYGYGYGTEALADDLEAVLAAALAPGERAVLAGHSMGGMTLMAAASRPGFAEHAAAALLCSTGSSRLVAESLVVPMRAGAFRTRLTRAILGSRAPLGPVTPVSRRILRYATMGPGTAPERVAECARIVHACPRRTRVAWAHVLAGLDLDSGVREMRLPTAVVAGTADRLTPIVHARALAASLPECTGLVELAGTGHMTPVEAPEAVTAEIRKLVDAYLGREAAAGQGSRTAREAAAQQDSGTAWEAAAQQDSGTARGAAARPDSRTAREIPAAREPRTVREAAARPGTPTTQEEKA</sequence>
<dbReference type="PANTHER" id="PTHR43798">
    <property type="entry name" value="MONOACYLGLYCEROL LIPASE"/>
    <property type="match status" value="1"/>
</dbReference>